<dbReference type="InterPro" id="IPR000792">
    <property type="entry name" value="Tscrpt_reg_LuxR_C"/>
</dbReference>
<dbReference type="InterPro" id="IPR016032">
    <property type="entry name" value="Sig_transdc_resp-reg_C-effctor"/>
</dbReference>
<dbReference type="RefSeq" id="WP_150184342.1">
    <property type="nucleotide sequence ID" value="NZ_CP029191.1"/>
</dbReference>
<dbReference type="GO" id="GO:0003677">
    <property type="term" value="F:DNA binding"/>
    <property type="evidence" value="ECO:0007669"/>
    <property type="project" value="UniProtKB-KW"/>
</dbReference>
<dbReference type="Gene3D" id="1.10.10.10">
    <property type="entry name" value="Winged helix-like DNA-binding domain superfamily/Winged helix DNA-binding domain"/>
    <property type="match status" value="1"/>
</dbReference>
<evidence type="ECO:0000313" key="5">
    <source>
        <dbReference type="EMBL" id="QES41864.1"/>
    </source>
</evidence>
<dbReference type="Gene3D" id="3.30.450.40">
    <property type="match status" value="1"/>
</dbReference>
<protein>
    <submittedName>
        <fullName evidence="5">LuxR family transcriptional regulator</fullName>
    </submittedName>
</protein>
<dbReference type="InterPro" id="IPR036388">
    <property type="entry name" value="WH-like_DNA-bd_sf"/>
</dbReference>
<dbReference type="PANTHER" id="PTHR44688">
    <property type="entry name" value="DNA-BINDING TRANSCRIPTIONAL ACTIVATOR DEVR_DOSR"/>
    <property type="match status" value="1"/>
</dbReference>
<proteinExistence type="predicted"/>
<dbReference type="EMBL" id="CP029191">
    <property type="protein sequence ID" value="QES41864.1"/>
    <property type="molecule type" value="Genomic_DNA"/>
</dbReference>
<accession>A0A5P2CGD7</accession>
<dbReference type="PRINTS" id="PR00038">
    <property type="entry name" value="HTHLUXR"/>
</dbReference>
<dbReference type="CDD" id="cd06170">
    <property type="entry name" value="LuxR_C_like"/>
    <property type="match status" value="1"/>
</dbReference>
<reference evidence="5 6" key="1">
    <citation type="submission" date="2018-05" db="EMBL/GenBank/DDBJ databases">
        <title>Streptomyces venezuelae.</title>
        <authorList>
            <person name="Kim W."/>
            <person name="Lee N."/>
            <person name="Cho B.-K."/>
        </authorList>
    </citation>
    <scope>NUCLEOTIDE SEQUENCE [LARGE SCALE GENOMIC DNA]</scope>
    <source>
        <strain evidence="5 6">ATCC 14585</strain>
    </source>
</reference>
<dbReference type="SUPFAM" id="SSF46894">
    <property type="entry name" value="C-terminal effector domain of the bipartite response regulators"/>
    <property type="match status" value="1"/>
</dbReference>
<feature type="domain" description="HTH luxR-type" evidence="4">
    <location>
        <begin position="288"/>
        <end position="353"/>
    </location>
</feature>
<gene>
    <name evidence="5" type="ORF">DEJ49_13385</name>
</gene>
<organism evidence="5 6">
    <name type="scientific">Streptomyces venezuelae</name>
    <dbReference type="NCBI Taxonomy" id="54571"/>
    <lineage>
        <taxon>Bacteria</taxon>
        <taxon>Bacillati</taxon>
        <taxon>Actinomycetota</taxon>
        <taxon>Actinomycetes</taxon>
        <taxon>Kitasatosporales</taxon>
        <taxon>Streptomycetaceae</taxon>
        <taxon>Streptomyces</taxon>
    </lineage>
</organism>
<dbReference type="SMART" id="SM00421">
    <property type="entry name" value="HTH_LUXR"/>
    <property type="match status" value="1"/>
</dbReference>
<dbReference type="AlphaFoldDB" id="A0A5P2CGD7"/>
<sequence>MNRSRVAPALPGIERATDAVELFERASAGLRRLVPFDSAVWRATDPETGLITAPMLVQNLGAGEGCAAYWENELLEETVVPYRELARAAVPAAGLRDSTGDLPARSARYRRLLRGWGMHDELRAVLRIGDRPWGLVSLFRDAEPFRPDEIALVADRSRPLATLLRGFARPPAPAPRTDVPAPGLILFDGMGEAMSINEEARQHLASLPKGPSFPSPLGVRLPIWVIGTALQARAVADGRDHGDARVRIRTTEGRWLVCHASCLTGPGGHPGPVALVIEPPAPADLAVLIAESYGLTPRELEITQLVARGMTTAEIAATLFITPHTVRDRIKTLFAKVDVSSRGELVSRLFTEHYWPRGHA</sequence>
<dbReference type="GO" id="GO:0006355">
    <property type="term" value="P:regulation of DNA-templated transcription"/>
    <property type="evidence" value="ECO:0007669"/>
    <property type="project" value="InterPro"/>
</dbReference>
<dbReference type="Pfam" id="PF00196">
    <property type="entry name" value="GerE"/>
    <property type="match status" value="1"/>
</dbReference>
<keyword evidence="2" id="KW-0238">DNA-binding</keyword>
<dbReference type="Proteomes" id="UP000324015">
    <property type="component" value="Chromosome"/>
</dbReference>
<evidence type="ECO:0000313" key="6">
    <source>
        <dbReference type="Proteomes" id="UP000324015"/>
    </source>
</evidence>
<dbReference type="InterPro" id="IPR029016">
    <property type="entry name" value="GAF-like_dom_sf"/>
</dbReference>
<keyword evidence="1" id="KW-0805">Transcription regulation</keyword>
<name>A0A5P2CGD7_STRVZ</name>
<evidence type="ECO:0000259" key="4">
    <source>
        <dbReference type="PROSITE" id="PS50043"/>
    </source>
</evidence>
<evidence type="ECO:0000256" key="3">
    <source>
        <dbReference type="ARBA" id="ARBA00023163"/>
    </source>
</evidence>
<evidence type="ECO:0000256" key="1">
    <source>
        <dbReference type="ARBA" id="ARBA00023015"/>
    </source>
</evidence>
<dbReference type="PROSITE" id="PS50043">
    <property type="entry name" value="HTH_LUXR_2"/>
    <property type="match status" value="1"/>
</dbReference>
<dbReference type="PANTHER" id="PTHR44688:SF16">
    <property type="entry name" value="DNA-BINDING TRANSCRIPTIONAL ACTIVATOR DEVR_DOSR"/>
    <property type="match status" value="1"/>
</dbReference>
<evidence type="ECO:0000256" key="2">
    <source>
        <dbReference type="ARBA" id="ARBA00023125"/>
    </source>
</evidence>
<keyword evidence="3" id="KW-0804">Transcription</keyword>